<dbReference type="AlphaFoldDB" id="A0A6J2YXH8"/>
<organism evidence="1 2">
    <name type="scientific">Sitophilus oryzae</name>
    <name type="common">Rice weevil</name>
    <name type="synonym">Curculio oryzae</name>
    <dbReference type="NCBI Taxonomy" id="7048"/>
    <lineage>
        <taxon>Eukaryota</taxon>
        <taxon>Metazoa</taxon>
        <taxon>Ecdysozoa</taxon>
        <taxon>Arthropoda</taxon>
        <taxon>Hexapoda</taxon>
        <taxon>Insecta</taxon>
        <taxon>Pterygota</taxon>
        <taxon>Neoptera</taxon>
        <taxon>Endopterygota</taxon>
        <taxon>Coleoptera</taxon>
        <taxon>Polyphaga</taxon>
        <taxon>Cucujiformia</taxon>
        <taxon>Curculionidae</taxon>
        <taxon>Dryophthorinae</taxon>
        <taxon>Sitophilus</taxon>
    </lineage>
</organism>
<proteinExistence type="predicted"/>
<evidence type="ECO:0000313" key="2">
    <source>
        <dbReference type="RefSeq" id="XP_030767944.1"/>
    </source>
</evidence>
<name>A0A6J2YXH8_SITOR</name>
<evidence type="ECO:0000313" key="1">
    <source>
        <dbReference type="Proteomes" id="UP000504635"/>
    </source>
</evidence>
<accession>A0A6J2YXH8</accession>
<dbReference type="Proteomes" id="UP000504635">
    <property type="component" value="Unplaced"/>
</dbReference>
<sequence length="306" mass="34797">MSKASKNKKLSNKSEKRGFCRCCSDEEKFNDTTEAFINHFGKEFTEYEYVIENLAIRPIPKKLLDLVPVHNAPTRSEDDIYDLKCIQKSSTQIKDCLTASVSNAEADLSADGDSPRLKILSDDDQRVCTRHDMTTGSLDKLGVLPGHKKGGHFRNNRNYKSPQQVITDLCMASEKSLNFKPIAAPVIRSIPTEIQDTIESLKFKKPQLGFQPKIEKDTFQTQQMYFAEVTNEKQNLNRVYGHDSHMTSNVSTSGDYDKEENLSSTIDSVVQTEPTTENSFIKRKKRNLKWKIIINKHSNVKLKGNK</sequence>
<protein>
    <submittedName>
        <fullName evidence="2">Uncharacterized protein LOC115891585</fullName>
    </submittedName>
</protein>
<dbReference type="KEGG" id="soy:115891585"/>
<dbReference type="GeneID" id="115891585"/>
<dbReference type="RefSeq" id="XP_030767944.1">
    <property type="nucleotide sequence ID" value="XM_030912084.1"/>
</dbReference>
<gene>
    <name evidence="2" type="primary">LOC115891585</name>
</gene>
<keyword evidence="1" id="KW-1185">Reference proteome</keyword>
<reference evidence="2" key="1">
    <citation type="submission" date="2025-08" db="UniProtKB">
        <authorList>
            <consortium name="RefSeq"/>
        </authorList>
    </citation>
    <scope>IDENTIFICATION</scope>
    <source>
        <tissue evidence="2">Gonads</tissue>
    </source>
</reference>
<dbReference type="OrthoDB" id="6775407at2759"/>
<dbReference type="InParanoid" id="A0A6J2YXH8"/>